<gene>
    <name evidence="1" type="ORF">SDC9_171037</name>
</gene>
<name>A0A645GID8_9ZZZZ</name>
<comment type="caution">
    <text evidence="1">The sequence shown here is derived from an EMBL/GenBank/DDBJ whole genome shotgun (WGS) entry which is preliminary data.</text>
</comment>
<reference evidence="1" key="1">
    <citation type="submission" date="2019-08" db="EMBL/GenBank/DDBJ databases">
        <authorList>
            <person name="Kucharzyk K."/>
            <person name="Murdoch R.W."/>
            <person name="Higgins S."/>
            <person name="Loffler F."/>
        </authorList>
    </citation>
    <scope>NUCLEOTIDE SEQUENCE</scope>
</reference>
<proteinExistence type="predicted"/>
<organism evidence="1">
    <name type="scientific">bioreactor metagenome</name>
    <dbReference type="NCBI Taxonomy" id="1076179"/>
    <lineage>
        <taxon>unclassified sequences</taxon>
        <taxon>metagenomes</taxon>
        <taxon>ecological metagenomes</taxon>
    </lineage>
</organism>
<sequence length="78" mass="8800">MTKLNMHLDMVENTSKINLSSNAISFILVKTCPNVGKYISLFILRAIISHKNNRITQESATCILFLSLNNFILLFVAN</sequence>
<accession>A0A645GID8</accession>
<protein>
    <submittedName>
        <fullName evidence="1">Uncharacterized protein</fullName>
    </submittedName>
</protein>
<dbReference type="AlphaFoldDB" id="A0A645GID8"/>
<evidence type="ECO:0000313" key="1">
    <source>
        <dbReference type="EMBL" id="MPN23644.1"/>
    </source>
</evidence>
<dbReference type="EMBL" id="VSSQ01072211">
    <property type="protein sequence ID" value="MPN23644.1"/>
    <property type="molecule type" value="Genomic_DNA"/>
</dbReference>